<comment type="caution">
    <text evidence="1">The sequence shown here is derived from an EMBL/GenBank/DDBJ whole genome shotgun (WGS) entry which is preliminary data.</text>
</comment>
<evidence type="ECO:0000313" key="1">
    <source>
        <dbReference type="EMBL" id="KAI8440681.1"/>
    </source>
</evidence>
<gene>
    <name evidence="1" type="ORF">MSG28_009035</name>
</gene>
<proteinExistence type="predicted"/>
<reference evidence="1 2" key="1">
    <citation type="journal article" date="2022" name="Genome Biol. Evol.">
        <title>The Spruce Budworm Genome: Reconstructing the Evolutionary History of Antifreeze Proteins.</title>
        <authorList>
            <person name="Beliveau C."/>
            <person name="Gagne P."/>
            <person name="Picq S."/>
            <person name="Vernygora O."/>
            <person name="Keeling C.I."/>
            <person name="Pinkney K."/>
            <person name="Doucet D."/>
            <person name="Wen F."/>
            <person name="Johnston J.S."/>
            <person name="Maaroufi H."/>
            <person name="Boyle B."/>
            <person name="Laroche J."/>
            <person name="Dewar K."/>
            <person name="Juretic N."/>
            <person name="Blackburn G."/>
            <person name="Nisole A."/>
            <person name="Brunet B."/>
            <person name="Brandao M."/>
            <person name="Lumley L."/>
            <person name="Duan J."/>
            <person name="Quan G."/>
            <person name="Lucarotti C.J."/>
            <person name="Roe A.D."/>
            <person name="Sperling F.A.H."/>
            <person name="Levesque R.C."/>
            <person name="Cusson M."/>
        </authorList>
    </citation>
    <scope>NUCLEOTIDE SEQUENCE [LARGE SCALE GENOMIC DNA]</scope>
    <source>
        <strain evidence="1">Glfc:IPQL:Cfum</strain>
    </source>
</reference>
<evidence type="ECO:0000313" key="2">
    <source>
        <dbReference type="Proteomes" id="UP001064048"/>
    </source>
</evidence>
<keyword evidence="2" id="KW-1185">Reference proteome</keyword>
<organism evidence="1 2">
    <name type="scientific">Choristoneura fumiferana</name>
    <name type="common">Spruce budworm moth</name>
    <name type="synonym">Archips fumiferana</name>
    <dbReference type="NCBI Taxonomy" id="7141"/>
    <lineage>
        <taxon>Eukaryota</taxon>
        <taxon>Metazoa</taxon>
        <taxon>Ecdysozoa</taxon>
        <taxon>Arthropoda</taxon>
        <taxon>Hexapoda</taxon>
        <taxon>Insecta</taxon>
        <taxon>Pterygota</taxon>
        <taxon>Neoptera</taxon>
        <taxon>Endopterygota</taxon>
        <taxon>Lepidoptera</taxon>
        <taxon>Glossata</taxon>
        <taxon>Ditrysia</taxon>
        <taxon>Tortricoidea</taxon>
        <taxon>Tortricidae</taxon>
        <taxon>Tortricinae</taxon>
        <taxon>Choristoneura</taxon>
    </lineage>
</organism>
<sequence>MVSDHRRPWTPIALLGLRLLPGRAKGGGERYKVFTVAVRNAAQLRLLNNLESFLSLDVWLESSVNKPGVVLVSGDKSDRFEEALIAEEIQYSINVENVKEMLELEDQLHETSNKRNLTAFKGSALPLDRIYRYNEVNAYMEELASVYPDTVTLVNAGQSFEGRPIKYLKISTTNFQQLNKPVVYIESLLHAREWITLSATLYAIEKLVIDVNEQDLLHDIDWIIMPIANPDGYEFTHTDQRLWRKNRATGYMPGNLCSGVDLNRNFDAFWSQASSNIVCMDTFHGRAPFSEPETAIIRDIVNAHSERIELFLDIHSFGSMILYGYGTGTLPPNGLNLHLVGVRMAQAIDAVKMSWNDHYIVGNVALVLYQASGSAMDFAKSVGVPLSYTFELPGYRLGFGTAAGFFVDPEFIEQAGFETWEGIKVGARNAVRTYKQRTSN</sequence>
<accession>A0ACC0KVS3</accession>
<dbReference type="Proteomes" id="UP001064048">
    <property type="component" value="Chromosome 15"/>
</dbReference>
<protein>
    <submittedName>
        <fullName evidence="1">Uncharacterized protein</fullName>
    </submittedName>
</protein>
<name>A0ACC0KVS3_CHOFU</name>
<dbReference type="EMBL" id="CM046115">
    <property type="protein sequence ID" value="KAI8440681.1"/>
    <property type="molecule type" value="Genomic_DNA"/>
</dbReference>